<dbReference type="EMBL" id="JAABOQ010000005">
    <property type="protein sequence ID" value="NER17989.1"/>
    <property type="molecule type" value="Genomic_DNA"/>
</dbReference>
<dbReference type="InterPro" id="IPR014917">
    <property type="entry name" value="DUF1800"/>
</dbReference>
<protein>
    <submittedName>
        <fullName evidence="1">DUF1800 family protein</fullName>
    </submittedName>
</protein>
<sequence length="499" mass="57435">MEAFMTCNTGTLAPYVPTPANPWDEEKVNHVFRRLAFGGSKQEIEAALLLSPGQLIDQIFADAKALPATAPPFWANWSQADYPVTIDPNSPIPADEQRDDQIRAQSNDQFRDWQLQGVKDLKANGFRERMVFFWSNHLVTERQVYRAPSYLYQYYNLLQTLFLGNFKTLVMEIGLSNAMLDYLDGRQNYRGNPNENYGRELYELFTLGEGNGYTEDDIVETAKALSGYVNRPVDWGPITFDPTEYFDGNKTIFGQTANFDYQGVHDNLFTQRAPLIAEFICEKMYRYFVSPTVSEDVVAGMAQTMLANNFELEPVLLQLFKSEHFFNEFAFGTIIKSPYDKALIYLNETSLEVDDRMLRRLVQFTGLLQQEIFNPVDVAGWQRNKTWINSSTLTLRWQMLEVLTFDVYNRDPESLREYGKSIAGLNNDPAQVTRLIVDTLLPKGLTLESEYDLATDVFKSEVPENYFEAGLWNLDWESAPLQMTFLLVHIARLPEYQLK</sequence>
<keyword evidence="2" id="KW-1185">Reference proteome</keyword>
<accession>A0A6M0CQ43</accession>
<name>A0A6M0CQ43_9FLAO</name>
<proteinExistence type="predicted"/>
<dbReference type="RefSeq" id="WP_164032676.1">
    <property type="nucleotide sequence ID" value="NZ_JAABOQ010000005.1"/>
</dbReference>
<comment type="caution">
    <text evidence="1">The sequence shown here is derived from an EMBL/GenBank/DDBJ whole genome shotgun (WGS) entry which is preliminary data.</text>
</comment>
<evidence type="ECO:0000313" key="2">
    <source>
        <dbReference type="Proteomes" id="UP000474296"/>
    </source>
</evidence>
<dbReference type="AlphaFoldDB" id="A0A6M0CQ43"/>
<reference evidence="1 2" key="1">
    <citation type="submission" date="2020-01" db="EMBL/GenBank/DDBJ databases">
        <title>Spongiivirga citrea KCTC 32990T.</title>
        <authorList>
            <person name="Wang G."/>
        </authorList>
    </citation>
    <scope>NUCLEOTIDE SEQUENCE [LARGE SCALE GENOMIC DNA]</scope>
    <source>
        <strain evidence="1 2">KCTC 32990</strain>
    </source>
</reference>
<gene>
    <name evidence="1" type="ORF">GWK10_12250</name>
</gene>
<dbReference type="Pfam" id="PF08811">
    <property type="entry name" value="DUF1800"/>
    <property type="match status" value="1"/>
</dbReference>
<dbReference type="Proteomes" id="UP000474296">
    <property type="component" value="Unassembled WGS sequence"/>
</dbReference>
<evidence type="ECO:0000313" key="1">
    <source>
        <dbReference type="EMBL" id="NER17989.1"/>
    </source>
</evidence>
<organism evidence="1 2">
    <name type="scientific">Spongiivirga citrea</name>
    <dbReference type="NCBI Taxonomy" id="1481457"/>
    <lineage>
        <taxon>Bacteria</taxon>
        <taxon>Pseudomonadati</taxon>
        <taxon>Bacteroidota</taxon>
        <taxon>Flavobacteriia</taxon>
        <taxon>Flavobacteriales</taxon>
        <taxon>Flavobacteriaceae</taxon>
        <taxon>Spongiivirga</taxon>
    </lineage>
</organism>